<evidence type="ECO:0000256" key="3">
    <source>
        <dbReference type="ARBA" id="ARBA00022553"/>
    </source>
</evidence>
<dbReference type="Pfam" id="PF02518">
    <property type="entry name" value="HATPase_c"/>
    <property type="match status" value="1"/>
</dbReference>
<dbReference type="SMART" id="SM00086">
    <property type="entry name" value="PAC"/>
    <property type="match status" value="1"/>
</dbReference>
<dbReference type="InterPro" id="IPR036890">
    <property type="entry name" value="HATPase_C_sf"/>
</dbReference>
<dbReference type="Pfam" id="PF00072">
    <property type="entry name" value="Response_reg"/>
    <property type="match status" value="2"/>
</dbReference>
<dbReference type="GO" id="GO:0005524">
    <property type="term" value="F:ATP binding"/>
    <property type="evidence" value="ECO:0007669"/>
    <property type="project" value="UniProtKB-KW"/>
</dbReference>
<keyword evidence="8" id="KW-0902">Two-component regulatory system</keyword>
<dbReference type="InterPro" id="IPR011006">
    <property type="entry name" value="CheY-like_superfamily"/>
</dbReference>
<dbReference type="Gene3D" id="3.30.450.20">
    <property type="entry name" value="PAS domain"/>
    <property type="match status" value="1"/>
</dbReference>
<dbReference type="PROSITE" id="PS50109">
    <property type="entry name" value="HIS_KIN"/>
    <property type="match status" value="1"/>
</dbReference>
<keyword evidence="6 14" id="KW-0418">Kinase</keyword>
<evidence type="ECO:0000259" key="11">
    <source>
        <dbReference type="PROSITE" id="PS50110"/>
    </source>
</evidence>
<dbReference type="SUPFAM" id="SSF52172">
    <property type="entry name" value="CheY-like"/>
    <property type="match status" value="2"/>
</dbReference>
<dbReference type="InterPro" id="IPR001610">
    <property type="entry name" value="PAC"/>
</dbReference>
<dbReference type="CDD" id="cd00130">
    <property type="entry name" value="PAS"/>
    <property type="match status" value="1"/>
</dbReference>
<evidence type="ECO:0000256" key="5">
    <source>
        <dbReference type="ARBA" id="ARBA00022741"/>
    </source>
</evidence>
<keyword evidence="15" id="KW-1185">Reference proteome</keyword>
<dbReference type="RefSeq" id="WP_098074906.1">
    <property type="nucleotide sequence ID" value="NZ_PDEQ01000003.1"/>
</dbReference>
<dbReference type="Pfam" id="PF08448">
    <property type="entry name" value="PAS_4"/>
    <property type="match status" value="1"/>
</dbReference>
<evidence type="ECO:0000259" key="13">
    <source>
        <dbReference type="PROSITE" id="PS50113"/>
    </source>
</evidence>
<dbReference type="PROSITE" id="PS50110">
    <property type="entry name" value="RESPONSE_REGULATORY"/>
    <property type="match status" value="2"/>
</dbReference>
<feature type="modified residue" description="4-aspartylphosphate" evidence="9">
    <location>
        <position position="61"/>
    </location>
</feature>
<dbReference type="Gene3D" id="3.40.50.2300">
    <property type="match status" value="2"/>
</dbReference>
<evidence type="ECO:0000313" key="14">
    <source>
        <dbReference type="EMBL" id="PEN13743.1"/>
    </source>
</evidence>
<dbReference type="PRINTS" id="PR00344">
    <property type="entry name" value="BCTRLSENSOR"/>
</dbReference>
<protein>
    <recommendedName>
        <fullName evidence="2">histidine kinase</fullName>
        <ecNumber evidence="2">2.7.13.3</ecNumber>
    </recommendedName>
</protein>
<dbReference type="SMART" id="SM00091">
    <property type="entry name" value="PAS"/>
    <property type="match status" value="1"/>
</dbReference>
<dbReference type="SMART" id="SM00448">
    <property type="entry name" value="REC"/>
    <property type="match status" value="2"/>
</dbReference>
<dbReference type="GO" id="GO:0000155">
    <property type="term" value="F:phosphorelay sensor kinase activity"/>
    <property type="evidence" value="ECO:0007669"/>
    <property type="project" value="InterPro"/>
</dbReference>
<keyword evidence="4" id="KW-0808">Transferase</keyword>
<organism evidence="14 15">
    <name type="scientific">Longibacter salinarum</name>
    <dbReference type="NCBI Taxonomy" id="1850348"/>
    <lineage>
        <taxon>Bacteria</taxon>
        <taxon>Pseudomonadati</taxon>
        <taxon>Rhodothermota</taxon>
        <taxon>Rhodothermia</taxon>
        <taxon>Rhodothermales</taxon>
        <taxon>Salisaetaceae</taxon>
        <taxon>Longibacter</taxon>
    </lineage>
</organism>
<proteinExistence type="predicted"/>
<dbReference type="AlphaFoldDB" id="A0A2A8CYR4"/>
<comment type="caution">
    <text evidence="14">The sequence shown here is derived from an EMBL/GenBank/DDBJ whole genome shotgun (WGS) entry which is preliminary data.</text>
</comment>
<evidence type="ECO:0000259" key="10">
    <source>
        <dbReference type="PROSITE" id="PS50109"/>
    </source>
</evidence>
<sequence length="644" mass="70745">MIAKSEVLDVLLIEDDEDDYLITRALLSKAESIECNLDWARSFDEGLESILSSRYDACLVDYRLGARTGLDLLQEVNNRGGVETPIILLTGQGDLEVDLNAMAAGAADYLSKERIDAPLLERSIRYAVERKEADQRIREQAQFLDKARDAIIAFDMDGRVVYWNKSAERLTGWTADEMLGARARERLYGPSETDKLEECHESVREDGEWMGELRQQTKEGEELVVESRWTLVRDSAGQPTSILVINTDITERKRLESQFLRSQRMESIGRLVGGIAHDLGNLLVPILLGVKVLKRRDSGDGKVRQTLEMIEKSAERGSNMVEQVLAFARGVEGERVALQAQTIIEEVAKIVTETFPDGIDVQVAVPDDLNDIVGDATQVQQVLMNLCVNARDAMPDGGTISIQASETEVTEAEAHRKMDAEPGAYICLTVADTGTGIPDEAIDKIFEPFFSTKAEGEGTGLGLSTAYSIVKSHKGFVDVESEDGEGTTFRVYLPVATSSDRTRGPADSGELRDGQGECILVVDDEEFILDTARQTLEDAGYRVMTAQGGQDAIRVMERSGDDVEAIITDLRMPEMNGFDLIRKLRPQYPNLPIIAASGMADGRTDDALEAGAQTFLAKPFTADKLQATLQDVLHENKDAASVGG</sequence>
<evidence type="ECO:0000256" key="6">
    <source>
        <dbReference type="ARBA" id="ARBA00022777"/>
    </source>
</evidence>
<reference evidence="14 15" key="1">
    <citation type="submission" date="2017-10" db="EMBL/GenBank/DDBJ databases">
        <title>Draft genome of Longibacter Salinarum.</title>
        <authorList>
            <person name="Goh K.M."/>
            <person name="Shamsir M.S."/>
            <person name="Lim S.W."/>
        </authorList>
    </citation>
    <scope>NUCLEOTIDE SEQUENCE [LARGE SCALE GENOMIC DNA]</scope>
    <source>
        <strain evidence="14 15">KCTC 52045</strain>
    </source>
</reference>
<evidence type="ECO:0000256" key="9">
    <source>
        <dbReference type="PROSITE-ProRule" id="PRU00169"/>
    </source>
</evidence>
<dbReference type="SUPFAM" id="SSF47384">
    <property type="entry name" value="Homodimeric domain of signal transducing histidine kinase"/>
    <property type="match status" value="1"/>
</dbReference>
<feature type="domain" description="Response regulatory" evidence="11">
    <location>
        <begin position="9"/>
        <end position="127"/>
    </location>
</feature>
<feature type="domain" description="PAC" evidence="13">
    <location>
        <begin position="209"/>
        <end position="261"/>
    </location>
</feature>
<keyword evidence="3 9" id="KW-0597">Phosphoprotein</keyword>
<dbReference type="OrthoDB" id="9806995at2"/>
<feature type="modified residue" description="4-aspartylphosphate" evidence="9">
    <location>
        <position position="569"/>
    </location>
</feature>
<evidence type="ECO:0000256" key="4">
    <source>
        <dbReference type="ARBA" id="ARBA00022679"/>
    </source>
</evidence>
<dbReference type="Pfam" id="PF00512">
    <property type="entry name" value="HisKA"/>
    <property type="match status" value="1"/>
</dbReference>
<dbReference type="EC" id="2.7.13.3" evidence="2"/>
<dbReference type="InterPro" id="IPR000014">
    <property type="entry name" value="PAS"/>
</dbReference>
<dbReference type="Gene3D" id="1.10.287.130">
    <property type="match status" value="1"/>
</dbReference>
<dbReference type="CDD" id="cd00082">
    <property type="entry name" value="HisKA"/>
    <property type="match status" value="1"/>
</dbReference>
<gene>
    <name evidence="14" type="ORF">CRI94_06625</name>
</gene>
<dbReference type="InterPro" id="IPR035965">
    <property type="entry name" value="PAS-like_dom_sf"/>
</dbReference>
<dbReference type="SMART" id="SM00387">
    <property type="entry name" value="HATPase_c"/>
    <property type="match status" value="1"/>
</dbReference>
<dbReference type="SMART" id="SM00388">
    <property type="entry name" value="HisKA"/>
    <property type="match status" value="1"/>
</dbReference>
<dbReference type="InterPro" id="IPR000700">
    <property type="entry name" value="PAS-assoc_C"/>
</dbReference>
<dbReference type="Gene3D" id="3.30.565.10">
    <property type="entry name" value="Histidine kinase-like ATPase, C-terminal domain"/>
    <property type="match status" value="1"/>
</dbReference>
<dbReference type="CDD" id="cd00156">
    <property type="entry name" value="REC"/>
    <property type="match status" value="1"/>
</dbReference>
<evidence type="ECO:0000256" key="7">
    <source>
        <dbReference type="ARBA" id="ARBA00022840"/>
    </source>
</evidence>
<feature type="domain" description="Histidine kinase" evidence="10">
    <location>
        <begin position="274"/>
        <end position="497"/>
    </location>
</feature>
<dbReference type="SUPFAM" id="SSF55785">
    <property type="entry name" value="PYP-like sensor domain (PAS domain)"/>
    <property type="match status" value="1"/>
</dbReference>
<dbReference type="CDD" id="cd17546">
    <property type="entry name" value="REC_hyHK_CKI1_RcsC-like"/>
    <property type="match status" value="1"/>
</dbReference>
<evidence type="ECO:0000313" key="15">
    <source>
        <dbReference type="Proteomes" id="UP000220102"/>
    </source>
</evidence>
<dbReference type="EMBL" id="PDEQ01000003">
    <property type="protein sequence ID" value="PEN13743.1"/>
    <property type="molecule type" value="Genomic_DNA"/>
</dbReference>
<evidence type="ECO:0000256" key="8">
    <source>
        <dbReference type="ARBA" id="ARBA00023012"/>
    </source>
</evidence>
<dbReference type="SUPFAM" id="SSF55874">
    <property type="entry name" value="ATPase domain of HSP90 chaperone/DNA topoisomerase II/histidine kinase"/>
    <property type="match status" value="1"/>
</dbReference>
<evidence type="ECO:0000256" key="2">
    <source>
        <dbReference type="ARBA" id="ARBA00012438"/>
    </source>
</evidence>
<evidence type="ECO:0000259" key="12">
    <source>
        <dbReference type="PROSITE" id="PS50112"/>
    </source>
</evidence>
<dbReference type="Proteomes" id="UP000220102">
    <property type="component" value="Unassembled WGS sequence"/>
</dbReference>
<dbReference type="NCBIfam" id="TIGR00229">
    <property type="entry name" value="sensory_box"/>
    <property type="match status" value="1"/>
</dbReference>
<dbReference type="InterPro" id="IPR005467">
    <property type="entry name" value="His_kinase_dom"/>
</dbReference>
<dbReference type="InterPro" id="IPR004358">
    <property type="entry name" value="Sig_transdc_His_kin-like_C"/>
</dbReference>
<comment type="catalytic activity">
    <reaction evidence="1">
        <text>ATP + protein L-histidine = ADP + protein N-phospho-L-histidine.</text>
        <dbReference type="EC" id="2.7.13.3"/>
    </reaction>
</comment>
<dbReference type="InterPro" id="IPR003594">
    <property type="entry name" value="HATPase_dom"/>
</dbReference>
<keyword evidence="7" id="KW-0067">ATP-binding</keyword>
<feature type="domain" description="Response regulatory" evidence="11">
    <location>
        <begin position="518"/>
        <end position="633"/>
    </location>
</feature>
<dbReference type="PROSITE" id="PS50112">
    <property type="entry name" value="PAS"/>
    <property type="match status" value="1"/>
</dbReference>
<dbReference type="InterPro" id="IPR013656">
    <property type="entry name" value="PAS_4"/>
</dbReference>
<dbReference type="PANTHER" id="PTHR43065:SF46">
    <property type="entry name" value="C4-DICARBOXYLATE TRANSPORT SENSOR PROTEIN DCTB"/>
    <property type="match status" value="1"/>
</dbReference>
<dbReference type="PROSITE" id="PS50113">
    <property type="entry name" value="PAC"/>
    <property type="match status" value="1"/>
</dbReference>
<dbReference type="InterPro" id="IPR036097">
    <property type="entry name" value="HisK_dim/P_sf"/>
</dbReference>
<dbReference type="InterPro" id="IPR003661">
    <property type="entry name" value="HisK_dim/P_dom"/>
</dbReference>
<accession>A0A2A8CYR4</accession>
<evidence type="ECO:0000256" key="1">
    <source>
        <dbReference type="ARBA" id="ARBA00000085"/>
    </source>
</evidence>
<dbReference type="PANTHER" id="PTHR43065">
    <property type="entry name" value="SENSOR HISTIDINE KINASE"/>
    <property type="match status" value="1"/>
</dbReference>
<name>A0A2A8CYR4_9BACT</name>
<dbReference type="InterPro" id="IPR001789">
    <property type="entry name" value="Sig_transdc_resp-reg_receiver"/>
</dbReference>
<feature type="domain" description="PAS" evidence="12">
    <location>
        <begin position="136"/>
        <end position="207"/>
    </location>
</feature>
<keyword evidence="5" id="KW-0547">Nucleotide-binding</keyword>